<name>A0A4Y2DN23_ARAVE</name>
<proteinExistence type="predicted"/>
<comment type="caution">
    <text evidence="2">The sequence shown here is derived from an EMBL/GenBank/DDBJ whole genome shotgun (WGS) entry which is preliminary data.</text>
</comment>
<keyword evidence="3" id="KW-1185">Reference proteome</keyword>
<evidence type="ECO:0000256" key="1">
    <source>
        <dbReference type="SAM" id="MobiDB-lite"/>
    </source>
</evidence>
<feature type="region of interest" description="Disordered" evidence="1">
    <location>
        <begin position="76"/>
        <end position="106"/>
    </location>
</feature>
<gene>
    <name evidence="2" type="ORF">AVEN_47605_1</name>
</gene>
<dbReference type="EMBL" id="BGPR01000384">
    <property type="protein sequence ID" value="GBM17208.1"/>
    <property type="molecule type" value="Genomic_DNA"/>
</dbReference>
<accession>A0A4Y2DN23</accession>
<reference evidence="2 3" key="1">
    <citation type="journal article" date="2019" name="Sci. Rep.">
        <title>Orb-weaving spider Araneus ventricosus genome elucidates the spidroin gene catalogue.</title>
        <authorList>
            <person name="Kono N."/>
            <person name="Nakamura H."/>
            <person name="Ohtoshi R."/>
            <person name="Moran D.A.P."/>
            <person name="Shinohara A."/>
            <person name="Yoshida Y."/>
            <person name="Fujiwara M."/>
            <person name="Mori M."/>
            <person name="Tomita M."/>
            <person name="Arakawa K."/>
        </authorList>
    </citation>
    <scope>NUCLEOTIDE SEQUENCE [LARGE SCALE GENOMIC DNA]</scope>
</reference>
<evidence type="ECO:0000313" key="2">
    <source>
        <dbReference type="EMBL" id="GBM17208.1"/>
    </source>
</evidence>
<sequence>MNGSAMPHALLNHWGQSQEEIEIKETQTLACCPESFPVGWADHPQCFFPLSVCIPKNLLSDSECIPPYQNFPPAKTTARDGFTYPMGSGESRKNIRQPQTEPEFLI</sequence>
<dbReference type="Proteomes" id="UP000499080">
    <property type="component" value="Unassembled WGS sequence"/>
</dbReference>
<organism evidence="2 3">
    <name type="scientific">Araneus ventricosus</name>
    <name type="common">Orbweaver spider</name>
    <name type="synonym">Epeira ventricosa</name>
    <dbReference type="NCBI Taxonomy" id="182803"/>
    <lineage>
        <taxon>Eukaryota</taxon>
        <taxon>Metazoa</taxon>
        <taxon>Ecdysozoa</taxon>
        <taxon>Arthropoda</taxon>
        <taxon>Chelicerata</taxon>
        <taxon>Arachnida</taxon>
        <taxon>Araneae</taxon>
        <taxon>Araneomorphae</taxon>
        <taxon>Entelegynae</taxon>
        <taxon>Araneoidea</taxon>
        <taxon>Araneidae</taxon>
        <taxon>Araneus</taxon>
    </lineage>
</organism>
<protein>
    <submittedName>
        <fullName evidence="2">Uncharacterized protein</fullName>
    </submittedName>
</protein>
<evidence type="ECO:0000313" key="3">
    <source>
        <dbReference type="Proteomes" id="UP000499080"/>
    </source>
</evidence>
<dbReference type="AlphaFoldDB" id="A0A4Y2DN23"/>